<evidence type="ECO:0000313" key="2">
    <source>
        <dbReference type="EMBL" id="SYX83501.1"/>
    </source>
</evidence>
<dbReference type="Proteomes" id="UP000304148">
    <property type="component" value="Chromosome"/>
</dbReference>
<protein>
    <recommendedName>
        <fullName evidence="1">ABM domain-containing protein</fullName>
    </recommendedName>
</protein>
<organism evidence="2 3">
    <name type="scientific">Paenibacillus alvei</name>
    <name type="common">Bacillus alvei</name>
    <dbReference type="NCBI Taxonomy" id="44250"/>
    <lineage>
        <taxon>Bacteria</taxon>
        <taxon>Bacillati</taxon>
        <taxon>Bacillota</taxon>
        <taxon>Bacilli</taxon>
        <taxon>Bacillales</taxon>
        <taxon>Paenibacillaceae</taxon>
        <taxon>Paenibacillus</taxon>
    </lineage>
</organism>
<dbReference type="InterPro" id="IPR007138">
    <property type="entry name" value="ABM_dom"/>
</dbReference>
<dbReference type="Gene3D" id="3.30.70.100">
    <property type="match status" value="1"/>
</dbReference>
<dbReference type="PROSITE" id="PS51725">
    <property type="entry name" value="ABM"/>
    <property type="match status" value="1"/>
</dbReference>
<dbReference type="EMBL" id="LS992241">
    <property type="protein sequence ID" value="SYX83501.1"/>
    <property type="molecule type" value="Genomic_DNA"/>
</dbReference>
<evidence type="ECO:0000259" key="1">
    <source>
        <dbReference type="PROSITE" id="PS51725"/>
    </source>
</evidence>
<dbReference type="AlphaFoldDB" id="A0A383RA42"/>
<gene>
    <name evidence="2" type="ORF">PBLR_11923</name>
</gene>
<name>A0A383RA42_PAEAL</name>
<dbReference type="SUPFAM" id="SSF54909">
    <property type="entry name" value="Dimeric alpha+beta barrel"/>
    <property type="match status" value="1"/>
</dbReference>
<sequence>MGGTQWRPREANVLHYVDLTTEIMPGKGGAEMIREVATLSIKAGMRNDFESAFRHASSILEAARGYITHELHKCVEAADRYIVIVQWHSLKEHAVGFRHTVQYEQWNALLEAYYESPPQVEHYVQIPVHLK</sequence>
<evidence type="ECO:0000313" key="3">
    <source>
        <dbReference type="Proteomes" id="UP000304148"/>
    </source>
</evidence>
<reference evidence="3" key="1">
    <citation type="submission" date="2018-08" db="EMBL/GenBank/DDBJ databases">
        <authorList>
            <person name="Chevrot R."/>
        </authorList>
    </citation>
    <scope>NUCLEOTIDE SEQUENCE [LARGE SCALE GENOMIC DNA]</scope>
</reference>
<accession>A0A383RA42</accession>
<feature type="domain" description="ABM" evidence="1">
    <location>
        <begin position="33"/>
        <end position="124"/>
    </location>
</feature>
<proteinExistence type="predicted"/>
<dbReference type="Pfam" id="PF03992">
    <property type="entry name" value="ABM"/>
    <property type="match status" value="1"/>
</dbReference>
<dbReference type="InterPro" id="IPR011008">
    <property type="entry name" value="Dimeric_a/b-barrel"/>
</dbReference>